<accession>A0A9P0KZU1</accession>
<keyword evidence="3" id="KW-1185">Reference proteome</keyword>
<protein>
    <submittedName>
        <fullName evidence="2">Uncharacterized protein</fullName>
    </submittedName>
</protein>
<feature type="compositionally biased region" description="Polar residues" evidence="1">
    <location>
        <begin position="80"/>
        <end position="99"/>
    </location>
</feature>
<gene>
    <name evidence="2" type="ORF">ACAOBT_LOCUS17102</name>
</gene>
<evidence type="ECO:0000256" key="1">
    <source>
        <dbReference type="SAM" id="MobiDB-lite"/>
    </source>
</evidence>
<comment type="caution">
    <text evidence="2">The sequence shown here is derived from an EMBL/GenBank/DDBJ whole genome shotgun (WGS) entry which is preliminary data.</text>
</comment>
<dbReference type="OrthoDB" id="6374637at2759"/>
<evidence type="ECO:0000313" key="3">
    <source>
        <dbReference type="Proteomes" id="UP001152888"/>
    </source>
</evidence>
<dbReference type="AlphaFoldDB" id="A0A9P0KZU1"/>
<organism evidence="2 3">
    <name type="scientific">Acanthoscelides obtectus</name>
    <name type="common">Bean weevil</name>
    <name type="synonym">Bruchus obtectus</name>
    <dbReference type="NCBI Taxonomy" id="200917"/>
    <lineage>
        <taxon>Eukaryota</taxon>
        <taxon>Metazoa</taxon>
        <taxon>Ecdysozoa</taxon>
        <taxon>Arthropoda</taxon>
        <taxon>Hexapoda</taxon>
        <taxon>Insecta</taxon>
        <taxon>Pterygota</taxon>
        <taxon>Neoptera</taxon>
        <taxon>Endopterygota</taxon>
        <taxon>Coleoptera</taxon>
        <taxon>Polyphaga</taxon>
        <taxon>Cucujiformia</taxon>
        <taxon>Chrysomeloidea</taxon>
        <taxon>Chrysomelidae</taxon>
        <taxon>Bruchinae</taxon>
        <taxon>Bruchini</taxon>
        <taxon>Acanthoscelides</taxon>
    </lineage>
</organism>
<feature type="compositionally biased region" description="Low complexity" evidence="1">
    <location>
        <begin position="46"/>
        <end position="55"/>
    </location>
</feature>
<feature type="region of interest" description="Disordered" evidence="1">
    <location>
        <begin position="39"/>
        <end position="60"/>
    </location>
</feature>
<proteinExistence type="predicted"/>
<dbReference type="EMBL" id="CAKOFQ010006994">
    <property type="protein sequence ID" value="CAH1986179.1"/>
    <property type="molecule type" value="Genomic_DNA"/>
</dbReference>
<dbReference type="Proteomes" id="UP001152888">
    <property type="component" value="Unassembled WGS sequence"/>
</dbReference>
<sequence length="99" mass="11303">MSEKDMKKRGRGAYIEKTATVDEFKTTLAQDLCWVGKTAQRKRGRPSVNSPRNSPVPIPLKRRCLENRPTDAMKFDNFGHSESGTMQKASMQRKIQSEM</sequence>
<feature type="region of interest" description="Disordered" evidence="1">
    <location>
        <begin position="76"/>
        <end position="99"/>
    </location>
</feature>
<reference evidence="2" key="1">
    <citation type="submission" date="2022-03" db="EMBL/GenBank/DDBJ databases">
        <authorList>
            <person name="Sayadi A."/>
        </authorList>
    </citation>
    <scope>NUCLEOTIDE SEQUENCE</scope>
</reference>
<name>A0A9P0KZU1_ACAOB</name>
<evidence type="ECO:0000313" key="2">
    <source>
        <dbReference type="EMBL" id="CAH1986179.1"/>
    </source>
</evidence>